<evidence type="ECO:0000313" key="1">
    <source>
        <dbReference type="EMBL" id="KAH7309756.1"/>
    </source>
</evidence>
<proteinExistence type="predicted"/>
<protein>
    <recommendedName>
        <fullName evidence="3">SnoaL-like domain-containing protein</fullName>
    </recommendedName>
</protein>
<dbReference type="InterPro" id="IPR050977">
    <property type="entry name" value="Fungal_Meroterpenoid_Isomerase"/>
</dbReference>
<evidence type="ECO:0000313" key="2">
    <source>
        <dbReference type="Proteomes" id="UP000813444"/>
    </source>
</evidence>
<organism evidence="1 2">
    <name type="scientific">Stachybotrys elegans</name>
    <dbReference type="NCBI Taxonomy" id="80388"/>
    <lineage>
        <taxon>Eukaryota</taxon>
        <taxon>Fungi</taxon>
        <taxon>Dikarya</taxon>
        <taxon>Ascomycota</taxon>
        <taxon>Pezizomycotina</taxon>
        <taxon>Sordariomycetes</taxon>
        <taxon>Hypocreomycetidae</taxon>
        <taxon>Hypocreales</taxon>
        <taxon>Stachybotryaceae</taxon>
        <taxon>Stachybotrys</taxon>
    </lineage>
</organism>
<accession>A0A8K0SEG7</accession>
<dbReference type="PANTHER" id="PTHR39598">
    <property type="entry name" value="AUSTINOL SYNTHESIS PROTEIN F-RELATED"/>
    <property type="match status" value="1"/>
</dbReference>
<keyword evidence="2" id="KW-1185">Reference proteome</keyword>
<gene>
    <name evidence="1" type="ORF">B0I35DRAFT_482502</name>
</gene>
<sequence>MSSIRENLLKIVDGYLEGFNTNTLEGLIALCSPDCKHTLLPAAAGHPVFSNEEYQAFIGRGLAFMKNFQLKLAEGLDPIIDEQARKIVIYLTSTAESPAGNYANEYTFMFETNDAVTEIVKIVEFVDTATTAAFMKKVEEFMAGMQAQ</sequence>
<dbReference type="PANTHER" id="PTHR39598:SF1">
    <property type="entry name" value="AUSTINOID BIOSYNTHESIS CLUSTERS PROTEIN F-RELATED"/>
    <property type="match status" value="1"/>
</dbReference>
<dbReference type="OrthoDB" id="3758478at2759"/>
<dbReference type="SUPFAM" id="SSF54427">
    <property type="entry name" value="NTF2-like"/>
    <property type="match status" value="1"/>
</dbReference>
<comment type="caution">
    <text evidence="1">The sequence shown here is derived from an EMBL/GenBank/DDBJ whole genome shotgun (WGS) entry which is preliminary data.</text>
</comment>
<dbReference type="EMBL" id="JAGPNK010000013">
    <property type="protein sequence ID" value="KAH7309756.1"/>
    <property type="molecule type" value="Genomic_DNA"/>
</dbReference>
<evidence type="ECO:0008006" key="3">
    <source>
        <dbReference type="Google" id="ProtNLM"/>
    </source>
</evidence>
<dbReference type="Proteomes" id="UP000813444">
    <property type="component" value="Unassembled WGS sequence"/>
</dbReference>
<dbReference type="Gene3D" id="3.10.450.50">
    <property type="match status" value="1"/>
</dbReference>
<dbReference type="InterPro" id="IPR032710">
    <property type="entry name" value="NTF2-like_dom_sf"/>
</dbReference>
<dbReference type="AlphaFoldDB" id="A0A8K0SEG7"/>
<name>A0A8K0SEG7_9HYPO</name>
<reference evidence="1" key="1">
    <citation type="journal article" date="2021" name="Nat. Commun.">
        <title>Genetic determinants of endophytism in the Arabidopsis root mycobiome.</title>
        <authorList>
            <person name="Mesny F."/>
            <person name="Miyauchi S."/>
            <person name="Thiergart T."/>
            <person name="Pickel B."/>
            <person name="Atanasova L."/>
            <person name="Karlsson M."/>
            <person name="Huettel B."/>
            <person name="Barry K.W."/>
            <person name="Haridas S."/>
            <person name="Chen C."/>
            <person name="Bauer D."/>
            <person name="Andreopoulos W."/>
            <person name="Pangilinan J."/>
            <person name="LaButti K."/>
            <person name="Riley R."/>
            <person name="Lipzen A."/>
            <person name="Clum A."/>
            <person name="Drula E."/>
            <person name="Henrissat B."/>
            <person name="Kohler A."/>
            <person name="Grigoriev I.V."/>
            <person name="Martin F.M."/>
            <person name="Hacquard S."/>
        </authorList>
    </citation>
    <scope>NUCLEOTIDE SEQUENCE</scope>
    <source>
        <strain evidence="1">MPI-CAGE-CH-0235</strain>
    </source>
</reference>